<dbReference type="PANTHER" id="PTHR20855:SF15">
    <property type="entry name" value="PROGESTIN AND ADIPOQ RECEPTOR FAMILY MEMBER 3"/>
    <property type="match status" value="1"/>
</dbReference>
<feature type="transmembrane region" description="Helical" evidence="7">
    <location>
        <begin position="67"/>
        <end position="89"/>
    </location>
</feature>
<keyword evidence="6" id="KW-0479">Metal-binding</keyword>
<accession>A0AAJ7SH12</accession>
<keyword evidence="9" id="KW-0675">Receptor</keyword>
<name>A0AAJ7SH12_9ACAR</name>
<sequence length="270" mass="31395">MKNNPYITEGYRTFRSKEKCIRGIFLWNNETLNIWTNFVALIGILVLYTLDLLFNYSSIGFNSFDKILSGVMIVNYMAMLLFSSIYHIFNCCCYRCHRYWYFWDFVGIVASVYAYGVGFLFLQFRSIPFWISFYATIMSIIALIPISMCFHEKFAHEHYDESRSIWIGGFVMFSIVPIVHYVILQGGLGSIVVKYTLPHHIIVIGLLGASYIIYETKVPERLFPGRLNFVGSSHQLWHCGIGCSVFIARSLYFQYIEAFKLMDTPIDSLE</sequence>
<feature type="binding site" evidence="6">
    <location>
        <position position="87"/>
    </location>
    <ligand>
        <name>Zn(2+)</name>
        <dbReference type="ChEBI" id="CHEBI:29105"/>
    </ligand>
</feature>
<dbReference type="GO" id="GO:0038023">
    <property type="term" value="F:signaling receptor activity"/>
    <property type="evidence" value="ECO:0007669"/>
    <property type="project" value="TreeGrafter"/>
</dbReference>
<feature type="binding site" evidence="6">
    <location>
        <position position="234"/>
    </location>
    <ligand>
        <name>Zn(2+)</name>
        <dbReference type="ChEBI" id="CHEBI:29105"/>
    </ligand>
</feature>
<keyword evidence="6" id="KW-0862">Zinc</keyword>
<comment type="similarity">
    <text evidence="2">Belongs to the ADIPOR family.</text>
</comment>
<feature type="transmembrane region" description="Helical" evidence="7">
    <location>
        <begin position="166"/>
        <end position="184"/>
    </location>
</feature>
<keyword evidence="3 7" id="KW-0812">Transmembrane</keyword>
<dbReference type="KEGG" id="goe:100907963"/>
<gene>
    <name evidence="9" type="primary">LOC100907963</name>
</gene>
<keyword evidence="5 7" id="KW-0472">Membrane</keyword>
<evidence type="ECO:0000256" key="6">
    <source>
        <dbReference type="PIRSR" id="PIRSR604254-1"/>
    </source>
</evidence>
<keyword evidence="8" id="KW-1185">Reference proteome</keyword>
<protein>
    <submittedName>
        <fullName evidence="9">Progestin and adipoQ receptor family member 3</fullName>
    </submittedName>
</protein>
<evidence type="ECO:0000256" key="1">
    <source>
        <dbReference type="ARBA" id="ARBA00004141"/>
    </source>
</evidence>
<organism evidence="8 9">
    <name type="scientific">Galendromus occidentalis</name>
    <name type="common">western predatory mite</name>
    <dbReference type="NCBI Taxonomy" id="34638"/>
    <lineage>
        <taxon>Eukaryota</taxon>
        <taxon>Metazoa</taxon>
        <taxon>Ecdysozoa</taxon>
        <taxon>Arthropoda</taxon>
        <taxon>Chelicerata</taxon>
        <taxon>Arachnida</taxon>
        <taxon>Acari</taxon>
        <taxon>Parasitiformes</taxon>
        <taxon>Mesostigmata</taxon>
        <taxon>Gamasina</taxon>
        <taxon>Phytoseioidea</taxon>
        <taxon>Phytoseiidae</taxon>
        <taxon>Typhlodrominae</taxon>
        <taxon>Galendromus</taxon>
    </lineage>
</organism>
<dbReference type="InterPro" id="IPR004254">
    <property type="entry name" value="AdipoR/HlyIII-related"/>
</dbReference>
<comment type="subcellular location">
    <subcellularLocation>
        <location evidence="1">Membrane</location>
        <topology evidence="1">Multi-pass membrane protein</topology>
    </subcellularLocation>
</comment>
<dbReference type="GeneID" id="100907963"/>
<dbReference type="AlphaFoldDB" id="A0AAJ7SH12"/>
<feature type="transmembrane region" description="Helical" evidence="7">
    <location>
        <begin position="129"/>
        <end position="146"/>
    </location>
</feature>
<dbReference type="GO" id="GO:0016020">
    <property type="term" value="C:membrane"/>
    <property type="evidence" value="ECO:0007669"/>
    <property type="project" value="UniProtKB-SubCell"/>
</dbReference>
<evidence type="ECO:0000256" key="7">
    <source>
        <dbReference type="SAM" id="Phobius"/>
    </source>
</evidence>
<feature type="transmembrane region" description="Helical" evidence="7">
    <location>
        <begin position="101"/>
        <end position="122"/>
    </location>
</feature>
<proteinExistence type="inferred from homology"/>
<dbReference type="RefSeq" id="XP_028968480.1">
    <property type="nucleotide sequence ID" value="XM_029112647.1"/>
</dbReference>
<reference evidence="9" key="1">
    <citation type="submission" date="2025-08" db="UniProtKB">
        <authorList>
            <consortium name="RefSeq"/>
        </authorList>
    </citation>
    <scope>IDENTIFICATION</scope>
</reference>
<evidence type="ECO:0000256" key="2">
    <source>
        <dbReference type="ARBA" id="ARBA00007018"/>
    </source>
</evidence>
<evidence type="ECO:0000256" key="3">
    <source>
        <dbReference type="ARBA" id="ARBA00022692"/>
    </source>
</evidence>
<evidence type="ECO:0000256" key="4">
    <source>
        <dbReference type="ARBA" id="ARBA00022989"/>
    </source>
</evidence>
<evidence type="ECO:0000313" key="9">
    <source>
        <dbReference type="RefSeq" id="XP_028968480.1"/>
    </source>
</evidence>
<evidence type="ECO:0000256" key="5">
    <source>
        <dbReference type="ARBA" id="ARBA00023136"/>
    </source>
</evidence>
<feature type="transmembrane region" description="Helical" evidence="7">
    <location>
        <begin position="234"/>
        <end position="252"/>
    </location>
</feature>
<feature type="transmembrane region" description="Helical" evidence="7">
    <location>
        <begin position="34"/>
        <end position="55"/>
    </location>
</feature>
<dbReference type="PANTHER" id="PTHR20855">
    <property type="entry name" value="ADIPOR/PROGESTIN RECEPTOR-RELATED"/>
    <property type="match status" value="1"/>
</dbReference>
<evidence type="ECO:0000313" key="8">
    <source>
        <dbReference type="Proteomes" id="UP000694867"/>
    </source>
</evidence>
<dbReference type="Pfam" id="PF03006">
    <property type="entry name" value="HlyIII"/>
    <property type="match status" value="1"/>
</dbReference>
<dbReference type="Proteomes" id="UP000694867">
    <property type="component" value="Unplaced"/>
</dbReference>
<dbReference type="GO" id="GO:0046872">
    <property type="term" value="F:metal ion binding"/>
    <property type="evidence" value="ECO:0007669"/>
    <property type="project" value="UniProtKB-KW"/>
</dbReference>
<keyword evidence="4 7" id="KW-1133">Transmembrane helix</keyword>
<feature type="transmembrane region" description="Helical" evidence="7">
    <location>
        <begin position="196"/>
        <end position="214"/>
    </location>
</feature>
<feature type="binding site" evidence="6">
    <location>
        <position position="238"/>
    </location>
    <ligand>
        <name>Zn(2+)</name>
        <dbReference type="ChEBI" id="CHEBI:29105"/>
    </ligand>
</feature>